<evidence type="ECO:0000313" key="2">
    <source>
        <dbReference type="EMBL" id="RXI01521.1"/>
    </source>
</evidence>
<sequence>MTKKKSLSSEKCNSSGKPVRRRFTAKRGSKTRDVDAAEIRMEILHAIQLHRSSSSSSAAPETSAPPPPVFVGPQFDSLAEPMPLPGPVWSTTTPSVLPYAPSSAAMEALEFEWGESQAASYSWWLGFLKTLDGKNADKSNYPLPLGSSNWLFGQNQNSNCKVDDDQDTAALVDANDHSLSPDEWLMFPNTEDDVGEIVIP</sequence>
<feature type="region of interest" description="Disordered" evidence="1">
    <location>
        <begin position="50"/>
        <end position="69"/>
    </location>
</feature>
<keyword evidence="3" id="KW-1185">Reference proteome</keyword>
<dbReference type="PANTHER" id="PTHR37256">
    <property type="entry name" value="E1A-BINDING PROTEIN P400-LIKE"/>
    <property type="match status" value="1"/>
</dbReference>
<accession>A0A498K1R2</accession>
<comment type="caution">
    <text evidence="2">The sequence shown here is derived from an EMBL/GenBank/DDBJ whole genome shotgun (WGS) entry which is preliminary data.</text>
</comment>
<dbReference type="EMBL" id="RDQH01000330">
    <property type="protein sequence ID" value="RXI01521.1"/>
    <property type="molecule type" value="Genomic_DNA"/>
</dbReference>
<feature type="compositionally biased region" description="Low complexity" evidence="1">
    <location>
        <begin position="52"/>
        <end position="62"/>
    </location>
</feature>
<evidence type="ECO:0000256" key="1">
    <source>
        <dbReference type="SAM" id="MobiDB-lite"/>
    </source>
</evidence>
<dbReference type="PANTHER" id="PTHR37256:SF3">
    <property type="entry name" value="FORMIN-F-LIKE"/>
    <property type="match status" value="1"/>
</dbReference>
<reference evidence="2 3" key="1">
    <citation type="submission" date="2018-10" db="EMBL/GenBank/DDBJ databases">
        <title>A high-quality apple genome assembly.</title>
        <authorList>
            <person name="Hu J."/>
        </authorList>
    </citation>
    <scope>NUCLEOTIDE SEQUENCE [LARGE SCALE GENOMIC DNA]</scope>
    <source>
        <strain evidence="3">cv. HFTH1</strain>
        <tissue evidence="2">Young leaf</tissue>
    </source>
</reference>
<feature type="region of interest" description="Disordered" evidence="1">
    <location>
        <begin position="1"/>
        <end position="34"/>
    </location>
</feature>
<gene>
    <name evidence="2" type="ORF">DVH24_014870</name>
</gene>
<feature type="compositionally biased region" description="Basic residues" evidence="1">
    <location>
        <begin position="18"/>
        <end position="29"/>
    </location>
</feature>
<evidence type="ECO:0000313" key="3">
    <source>
        <dbReference type="Proteomes" id="UP000290289"/>
    </source>
</evidence>
<dbReference type="AlphaFoldDB" id="A0A498K1R2"/>
<name>A0A498K1R2_MALDO</name>
<organism evidence="2 3">
    <name type="scientific">Malus domestica</name>
    <name type="common">Apple</name>
    <name type="synonym">Pyrus malus</name>
    <dbReference type="NCBI Taxonomy" id="3750"/>
    <lineage>
        <taxon>Eukaryota</taxon>
        <taxon>Viridiplantae</taxon>
        <taxon>Streptophyta</taxon>
        <taxon>Embryophyta</taxon>
        <taxon>Tracheophyta</taxon>
        <taxon>Spermatophyta</taxon>
        <taxon>Magnoliopsida</taxon>
        <taxon>eudicotyledons</taxon>
        <taxon>Gunneridae</taxon>
        <taxon>Pentapetalae</taxon>
        <taxon>rosids</taxon>
        <taxon>fabids</taxon>
        <taxon>Rosales</taxon>
        <taxon>Rosaceae</taxon>
        <taxon>Amygdaloideae</taxon>
        <taxon>Maleae</taxon>
        <taxon>Malus</taxon>
    </lineage>
</organism>
<protein>
    <submittedName>
        <fullName evidence="2">Uncharacterized protein</fullName>
    </submittedName>
</protein>
<dbReference type="Proteomes" id="UP000290289">
    <property type="component" value="Chromosome 4"/>
</dbReference>
<proteinExistence type="predicted"/>